<name>M9MDQ1_PSEA3</name>
<dbReference type="Proteomes" id="UP000011976">
    <property type="component" value="Unassembled WGS sequence"/>
</dbReference>
<feature type="compositionally biased region" description="Low complexity" evidence="6">
    <location>
        <begin position="434"/>
        <end position="452"/>
    </location>
</feature>
<dbReference type="STRING" id="1151754.M9MDQ1"/>
<feature type="compositionally biased region" description="Low complexity" evidence="6">
    <location>
        <begin position="268"/>
        <end position="282"/>
    </location>
</feature>
<dbReference type="CDD" id="cd02440">
    <property type="entry name" value="AdoMet_MTases"/>
    <property type="match status" value="1"/>
</dbReference>
<dbReference type="Pfam" id="PF03931">
    <property type="entry name" value="Skp1_POZ"/>
    <property type="match status" value="1"/>
</dbReference>
<comment type="similarity">
    <text evidence="2">Belongs to the SKP1 family.</text>
</comment>
<dbReference type="Gene3D" id="3.30.710.10">
    <property type="entry name" value="Potassium Channel Kv1.1, Chain A"/>
    <property type="match status" value="1"/>
</dbReference>
<gene>
    <name evidence="9" type="ORF">PANT_7d00281</name>
</gene>
<dbReference type="Gene3D" id="3.40.50.150">
    <property type="entry name" value="Vaccinia Virus protein VP39"/>
    <property type="match status" value="1"/>
</dbReference>
<dbReference type="EMBL" id="DF196773">
    <property type="protein sequence ID" value="GAC72797.1"/>
    <property type="molecule type" value="Genomic_DNA"/>
</dbReference>
<dbReference type="SUPFAM" id="SSF53335">
    <property type="entry name" value="S-adenosyl-L-methionine-dependent methyltransferases"/>
    <property type="match status" value="1"/>
</dbReference>
<evidence type="ECO:0000256" key="5">
    <source>
        <dbReference type="ARBA" id="ARBA00023242"/>
    </source>
</evidence>
<feature type="domain" description="Methyltransferase" evidence="8">
    <location>
        <begin position="566"/>
        <end position="663"/>
    </location>
</feature>
<dbReference type="CDD" id="cd18321">
    <property type="entry name" value="BTB_POZ_EloC"/>
    <property type="match status" value="1"/>
</dbReference>
<dbReference type="InterPro" id="IPR016073">
    <property type="entry name" value="Skp1_comp_POZ"/>
</dbReference>
<feature type="compositionally biased region" description="Polar residues" evidence="6">
    <location>
        <begin position="413"/>
        <end position="429"/>
    </location>
</feature>
<feature type="compositionally biased region" description="Low complexity" evidence="6">
    <location>
        <begin position="1067"/>
        <end position="1077"/>
    </location>
</feature>
<dbReference type="FunFam" id="3.30.710.10:FF:000035">
    <property type="entry name" value="Elongin C transcription elongation factor"/>
    <property type="match status" value="1"/>
</dbReference>
<feature type="compositionally biased region" description="Polar residues" evidence="6">
    <location>
        <begin position="248"/>
        <end position="267"/>
    </location>
</feature>
<feature type="region of interest" description="Disordered" evidence="6">
    <location>
        <begin position="216"/>
        <end position="282"/>
    </location>
</feature>
<comment type="subcellular location">
    <subcellularLocation>
        <location evidence="1">Nucleus</location>
    </subcellularLocation>
</comment>
<feature type="compositionally biased region" description="Low complexity" evidence="6">
    <location>
        <begin position="230"/>
        <end position="247"/>
    </location>
</feature>
<evidence type="ECO:0000313" key="10">
    <source>
        <dbReference type="Proteomes" id="UP000011976"/>
    </source>
</evidence>
<evidence type="ECO:0000256" key="2">
    <source>
        <dbReference type="ARBA" id="ARBA00009993"/>
    </source>
</evidence>
<protein>
    <recommendedName>
        <fullName evidence="4">Elongin-C</fullName>
    </recommendedName>
</protein>
<sequence>MSADKSVQWVTLVSEDGYRFLVDNTTVMASPTIKTMLSMGEGGGFAEAESNTARLQIRGEVLEKVIEYLHFKTKYGAAADVDIPDFKNRIPPEIALELLMAADFLEFHLGGWGDSYMSIRKLHVSRASDAPLGSLCALVGPAPSNAEWGGGQVLGRADFGGAAKNADAPERQAALFSGSGLRSGRAASAAQTEEATTSNIMIDPFHMYLARRPSLRASETKSKAATQTESNSASKSSSVDSKSQQSSYNGGESLSPASTTSTDQITKTSLAGSSGSSTSAVSLQHRLPEFEHFRQSSPLMPEFYPRTSEFFSQGRRRSSIAVPTDASTTVSGPPPTAAASKKPDTFHLPLTFDESDSLVGEQLPVRLGLAPPSHSHGLPASEITYKARVGHGHYFYTPPPVRRGSTSSKSSTRVQMQRRNTDTAESPVSAQAKPTLSSVGMLSSSPVSTLSSGIASAHRGRASSSVDATTASSGSKPGATSPRPRLPPTSPDCWHPDAYFSVSRARVKGKMREYVHHAFPTSVVPYWHGYNAETIEAEMSTHLNVQAALHGNTLRDFPEGSRPCRVLDLGCGRGVWCLEMAREWKASEFVGLDIVPIQPPLHQLGDADLEHRVSWVVANFLEPLPFPDASFDYIHIRFILQGVPEDKWVDIFSEARRILAPGGVLEVVEGNYSFFGHASLVDVNELKDLEHGRTASKKGVGVKLPRRLKVLNDASDSADVDAIEIVLERMMHRRFINPTPLSVVPSALLLPGFSNVANGNPRHIPVYAESKAQRARARQARDGASSSNNATSSEDEGKRQGKFTSRGQIGKPLNSQFAMTDADLFCALVILQQLDHISSSRELIWAEAEDEKRSLHGVAQPELTRMDASRRFGHGNPAALKPFAHPWKSKDQFYRAMDAWIDSVRASADTENMLHKYLGWEQAHEDLTVEGRKYAERRRKMSVTPAVIPSLGLESLGTEAATANDDQERKEALEAMHEMDKALSADGSGAFAVATTHAHEAPARLQTHDDDDGASTIVDKKKKKSKRPSSSGGARVAGRKGSSAKSHSDRSSMSGKTEKEDAKSRAAEAGAVQPAPAISPAAEYAAKQRVSHGLEHEYHMHPSEADRAPSRPVSPTSRLAPEPAPAPVQTGLGSHPPAAVAAHAVPDRSVSMPATLAHTVRIAEPPRPMPRQSRSSSRSTATAVAMIGFYDCTGFLATA</sequence>
<dbReference type="SUPFAM" id="SSF54695">
    <property type="entry name" value="POZ domain"/>
    <property type="match status" value="1"/>
</dbReference>
<evidence type="ECO:0000313" key="9">
    <source>
        <dbReference type="EMBL" id="GAC72797.1"/>
    </source>
</evidence>
<dbReference type="InterPro" id="IPR041698">
    <property type="entry name" value="Methyltransf_25"/>
</dbReference>
<dbReference type="InterPro" id="IPR011333">
    <property type="entry name" value="SKP1/BTB/POZ_sf"/>
</dbReference>
<dbReference type="PANTHER" id="PTHR43832:SF1">
    <property type="entry name" value="S-ADENOSYL-L-METHIONINE-DEPENDENT METHYLTRANSFERASES SUPERFAMILY PROTEIN"/>
    <property type="match status" value="1"/>
</dbReference>
<evidence type="ECO:0000256" key="1">
    <source>
        <dbReference type="ARBA" id="ARBA00004123"/>
    </source>
</evidence>
<dbReference type="Pfam" id="PF13649">
    <property type="entry name" value="Methyltransf_25"/>
    <property type="match status" value="1"/>
</dbReference>
<feature type="compositionally biased region" description="Low complexity" evidence="6">
    <location>
        <begin position="462"/>
        <end position="483"/>
    </location>
</feature>
<keyword evidence="5" id="KW-0539">Nucleus</keyword>
<evidence type="ECO:0000256" key="3">
    <source>
        <dbReference type="ARBA" id="ARBA00010815"/>
    </source>
</evidence>
<dbReference type="InterPro" id="IPR001232">
    <property type="entry name" value="SKP1-like"/>
</dbReference>
<proteinExistence type="inferred from homology"/>
<dbReference type="GO" id="GO:0005634">
    <property type="term" value="C:nucleus"/>
    <property type="evidence" value="ECO:0007669"/>
    <property type="project" value="UniProtKB-SubCell"/>
</dbReference>
<comment type="similarity">
    <text evidence="3">Belongs to the CFA/CMAS family.</text>
</comment>
<feature type="domain" description="SKP1 component POZ" evidence="7">
    <location>
        <begin position="10"/>
        <end position="72"/>
    </location>
</feature>
<feature type="region of interest" description="Disordered" evidence="6">
    <location>
        <begin position="1001"/>
        <end position="1077"/>
    </location>
</feature>
<evidence type="ECO:0000259" key="8">
    <source>
        <dbReference type="Pfam" id="PF13649"/>
    </source>
</evidence>
<reference evidence="10" key="1">
    <citation type="journal article" date="2013" name="Genome Announc.">
        <title>Genome sequence of the basidiomycetous yeast Pseudozyma antarctica T-34, a producer of the glycolipid biosurfactants mannosylerythritol lipids.</title>
        <authorList>
            <person name="Morita T."/>
            <person name="Koike H."/>
            <person name="Koyama Y."/>
            <person name="Hagiwara H."/>
            <person name="Ito E."/>
            <person name="Fukuoka T."/>
            <person name="Imura T."/>
            <person name="Machida M."/>
            <person name="Kitamoto D."/>
        </authorList>
    </citation>
    <scope>NUCLEOTIDE SEQUENCE [LARGE SCALE GENOMIC DNA]</scope>
    <source>
        <strain evidence="10">T-34</strain>
    </source>
</reference>
<feature type="compositionally biased region" description="Basic and acidic residues" evidence="6">
    <location>
        <begin position="1100"/>
        <end position="1109"/>
    </location>
</feature>
<dbReference type="PANTHER" id="PTHR43832">
    <property type="match status" value="1"/>
</dbReference>
<dbReference type="AlphaFoldDB" id="M9MDQ1"/>
<evidence type="ECO:0000256" key="6">
    <source>
        <dbReference type="SAM" id="MobiDB-lite"/>
    </source>
</evidence>
<organism evidence="9 10">
    <name type="scientific">Pseudozyma antarctica (strain T-34)</name>
    <name type="common">Yeast</name>
    <name type="synonym">Candida antarctica</name>
    <dbReference type="NCBI Taxonomy" id="1151754"/>
    <lineage>
        <taxon>Eukaryota</taxon>
        <taxon>Fungi</taxon>
        <taxon>Dikarya</taxon>
        <taxon>Basidiomycota</taxon>
        <taxon>Ustilaginomycotina</taxon>
        <taxon>Ustilaginomycetes</taxon>
        <taxon>Ustilaginales</taxon>
        <taxon>Ustilaginaceae</taxon>
        <taxon>Moesziomyces</taxon>
    </lineage>
</organism>
<feature type="region of interest" description="Disordered" evidence="6">
    <location>
        <begin position="394"/>
        <end position="490"/>
    </location>
</feature>
<dbReference type="SMART" id="SM00512">
    <property type="entry name" value="Skp1"/>
    <property type="match status" value="1"/>
</dbReference>
<feature type="region of interest" description="Disordered" evidence="6">
    <location>
        <begin position="1100"/>
        <end position="1142"/>
    </location>
</feature>
<dbReference type="InterPro" id="IPR029063">
    <property type="entry name" value="SAM-dependent_MTases_sf"/>
</dbReference>
<feature type="region of interest" description="Disordered" evidence="6">
    <location>
        <begin position="770"/>
        <end position="810"/>
    </location>
</feature>
<evidence type="ECO:0000259" key="7">
    <source>
        <dbReference type="Pfam" id="PF03931"/>
    </source>
</evidence>
<feature type="region of interest" description="Disordered" evidence="6">
    <location>
        <begin position="310"/>
        <end position="343"/>
    </location>
</feature>
<dbReference type="OrthoDB" id="2013972at2759"/>
<evidence type="ECO:0000256" key="4">
    <source>
        <dbReference type="ARBA" id="ARBA00021347"/>
    </source>
</evidence>
<dbReference type="GO" id="GO:0006511">
    <property type="term" value="P:ubiquitin-dependent protein catabolic process"/>
    <property type="evidence" value="ECO:0007669"/>
    <property type="project" value="InterPro"/>
</dbReference>
<accession>M9MDQ1</accession>
<feature type="compositionally biased region" description="Basic and acidic residues" evidence="6">
    <location>
        <begin position="1046"/>
        <end position="1066"/>
    </location>
</feature>